<evidence type="ECO:0000256" key="1">
    <source>
        <dbReference type="SAM" id="MobiDB-lite"/>
    </source>
</evidence>
<name>A0A0D6PJS1_9PROT</name>
<proteinExistence type="predicted"/>
<feature type="compositionally biased region" description="Basic and acidic residues" evidence="1">
    <location>
        <begin position="45"/>
        <end position="75"/>
    </location>
</feature>
<evidence type="ECO:0000313" key="2">
    <source>
        <dbReference type="EMBL" id="GAN81034.1"/>
    </source>
</evidence>
<sequence length="75" mass="8510">MRTFEILADERGTDCLTILPYERTIGLPGQHGLHSTGKNAGQNKTYKEGEKHDQGKGRAEFAEDHFLRPLREDVE</sequence>
<keyword evidence="3" id="KW-1185">Reference proteome</keyword>
<dbReference type="AlphaFoldDB" id="A0A0D6PJS1"/>
<gene>
    <name evidence="2" type="ORF">Aam_072_004</name>
</gene>
<organism evidence="2 3">
    <name type="scientific">Acidocella aminolytica 101 = DSM 11237</name>
    <dbReference type="NCBI Taxonomy" id="1120923"/>
    <lineage>
        <taxon>Bacteria</taxon>
        <taxon>Pseudomonadati</taxon>
        <taxon>Pseudomonadota</taxon>
        <taxon>Alphaproteobacteria</taxon>
        <taxon>Acetobacterales</taxon>
        <taxon>Acidocellaceae</taxon>
        <taxon>Acidocella</taxon>
    </lineage>
</organism>
<comment type="caution">
    <text evidence="2">The sequence shown here is derived from an EMBL/GenBank/DDBJ whole genome shotgun (WGS) entry which is preliminary data.</text>
</comment>
<evidence type="ECO:0000313" key="3">
    <source>
        <dbReference type="Proteomes" id="UP000032668"/>
    </source>
</evidence>
<reference evidence="2 3" key="1">
    <citation type="submission" date="2012-11" db="EMBL/GenBank/DDBJ databases">
        <title>Whole genome sequence of Acidocella aminolytica 101 = DSM 11237.</title>
        <authorList>
            <person name="Azuma Y."/>
            <person name="Higashiura N."/>
            <person name="Hirakawa H."/>
            <person name="Matsushita K."/>
        </authorList>
    </citation>
    <scope>NUCLEOTIDE SEQUENCE [LARGE SCALE GENOMIC DNA]</scope>
    <source>
        <strain evidence="3">101 / DSM 11237</strain>
    </source>
</reference>
<dbReference type="Proteomes" id="UP000032668">
    <property type="component" value="Unassembled WGS sequence"/>
</dbReference>
<accession>A0A0D6PJS1</accession>
<feature type="region of interest" description="Disordered" evidence="1">
    <location>
        <begin position="28"/>
        <end position="75"/>
    </location>
</feature>
<dbReference type="EMBL" id="BANC01000070">
    <property type="protein sequence ID" value="GAN81034.1"/>
    <property type="molecule type" value="Genomic_DNA"/>
</dbReference>
<protein>
    <submittedName>
        <fullName evidence="2">Uncharacterized protein</fullName>
    </submittedName>
</protein>